<sequence>MKKVLIIGSVWPEPSTTAAGHRMQQLLNSFLNFGWVTTFASTAARTHFSLDLEKIGVRTVPIQLNHSSFDDFIRELDPNIVVFDRFMVEEQFGWRVADNLPDAVRILNTEDLHSLRKTREECHKKGEKFTLGQWKSNDMTKREIASIYRSDLSLMVSTFEMELLLERLKLPKEIVMHLPFMLDEIMDESTISWPSFQDRTGFITYGNGKHTPNVDSIWYLNQKIWPLIRNELPEVTLKVFGAYLPQHIEQLHKPKEGFHVLGWAENLDAEIQSSRVCLAPIRFGAGIKGKLIQSMQNGTPSVTTNIGAEGMNDESDWPGKIQDDPLEFAESAIELYTNRKIWERAQMRGMELINQNYCKHSLEKRLKSKLEHIALNLVTHRSQNFIGQLLQQQTIASTRFMGKWIEEKNKTKTDG</sequence>
<dbReference type="Proteomes" id="UP000291981">
    <property type="component" value="Unassembled WGS sequence"/>
</dbReference>
<dbReference type="Gene3D" id="3.40.50.2000">
    <property type="entry name" value="Glycogen Phosphorylase B"/>
    <property type="match status" value="1"/>
</dbReference>
<evidence type="ECO:0000313" key="1">
    <source>
        <dbReference type="EMBL" id="TAI48774.1"/>
    </source>
</evidence>
<accession>A0A4Q8QFW5</accession>
<keyword evidence="2" id="KW-1185">Reference proteome</keyword>
<dbReference type="GO" id="GO:0016740">
    <property type="term" value="F:transferase activity"/>
    <property type="evidence" value="ECO:0007669"/>
    <property type="project" value="UniProtKB-KW"/>
</dbReference>
<dbReference type="OrthoDB" id="9807209at2"/>
<dbReference type="Pfam" id="PF13692">
    <property type="entry name" value="Glyco_trans_1_4"/>
    <property type="match status" value="1"/>
</dbReference>
<keyword evidence="1" id="KW-0808">Transferase</keyword>
<gene>
    <name evidence="1" type="ORF">EW142_02950</name>
</gene>
<name>A0A4Q8QFW5_9FLAO</name>
<organism evidence="1 2">
    <name type="scientific">Flagellimonas allohymeniacidonis</name>
    <dbReference type="NCBI Taxonomy" id="2517819"/>
    <lineage>
        <taxon>Bacteria</taxon>
        <taxon>Pseudomonadati</taxon>
        <taxon>Bacteroidota</taxon>
        <taxon>Flavobacteriia</taxon>
        <taxon>Flavobacteriales</taxon>
        <taxon>Flavobacteriaceae</taxon>
        <taxon>Flagellimonas</taxon>
    </lineage>
</organism>
<protein>
    <submittedName>
        <fullName evidence="1">Glycosyltransferase</fullName>
    </submittedName>
</protein>
<reference evidence="1 2" key="1">
    <citation type="submission" date="2019-02" db="EMBL/GenBank/DDBJ databases">
        <title>Draft genome sequence of Muricauda sp. 176CP4-71.</title>
        <authorList>
            <person name="Park J.-S."/>
        </authorList>
    </citation>
    <scope>NUCLEOTIDE SEQUENCE [LARGE SCALE GENOMIC DNA]</scope>
    <source>
        <strain evidence="1 2">176CP4-71</strain>
    </source>
</reference>
<dbReference type="RefSeq" id="WP_130609432.1">
    <property type="nucleotide sequence ID" value="NZ_SGIU01000001.1"/>
</dbReference>
<evidence type="ECO:0000313" key="2">
    <source>
        <dbReference type="Proteomes" id="UP000291981"/>
    </source>
</evidence>
<dbReference type="EMBL" id="SGIU01000001">
    <property type="protein sequence ID" value="TAI48774.1"/>
    <property type="molecule type" value="Genomic_DNA"/>
</dbReference>
<comment type="caution">
    <text evidence="1">The sequence shown here is derived from an EMBL/GenBank/DDBJ whole genome shotgun (WGS) entry which is preliminary data.</text>
</comment>
<dbReference type="SUPFAM" id="SSF53756">
    <property type="entry name" value="UDP-Glycosyltransferase/glycogen phosphorylase"/>
    <property type="match status" value="1"/>
</dbReference>
<dbReference type="AlphaFoldDB" id="A0A4Q8QFW5"/>
<proteinExistence type="predicted"/>